<dbReference type="PANTHER" id="PTHR38762:SF1">
    <property type="entry name" value="CRYPTIC OUTER MEMBRANE PORIN BGLH-RELATED"/>
    <property type="match status" value="1"/>
</dbReference>
<organism evidence="12 13">
    <name type="scientific">Pseudoduganella buxea</name>
    <dbReference type="NCBI Taxonomy" id="1949069"/>
    <lineage>
        <taxon>Bacteria</taxon>
        <taxon>Pseudomonadati</taxon>
        <taxon>Pseudomonadota</taxon>
        <taxon>Betaproteobacteria</taxon>
        <taxon>Burkholderiales</taxon>
        <taxon>Oxalobacteraceae</taxon>
        <taxon>Telluria group</taxon>
        <taxon>Pseudoduganella</taxon>
    </lineage>
</organism>
<dbReference type="GO" id="GO:0006811">
    <property type="term" value="P:monoatomic ion transport"/>
    <property type="evidence" value="ECO:0007669"/>
    <property type="project" value="UniProtKB-KW"/>
</dbReference>
<keyword evidence="4" id="KW-1134">Transmembrane beta strand</keyword>
<keyword evidence="3" id="KW-0813">Transport</keyword>
<reference evidence="12 13" key="3">
    <citation type="submission" date="2019-11" db="EMBL/GenBank/DDBJ databases">
        <title>Type strains purchased from KCTC, JCM and DSMZ.</title>
        <authorList>
            <person name="Lu H."/>
        </authorList>
    </citation>
    <scope>NUCLEOTIDE SEQUENCE [LARGE SCALE GENOMIC DNA]</scope>
    <source>
        <strain evidence="12 13">KCTC 52429</strain>
    </source>
</reference>
<dbReference type="PANTHER" id="PTHR38762">
    <property type="entry name" value="CRYPTIC OUTER MEMBRANE PORIN BGLH-RELATED"/>
    <property type="match status" value="1"/>
</dbReference>
<comment type="caution">
    <text evidence="12">The sequence shown here is derived from an EMBL/GenBank/DDBJ whole genome shotgun (WGS) entry which is preliminary data.</text>
</comment>
<evidence type="ECO:0000256" key="9">
    <source>
        <dbReference type="ARBA" id="ARBA00023237"/>
    </source>
</evidence>
<dbReference type="EMBL" id="WNKZ01000009">
    <property type="protein sequence ID" value="MTV52196.1"/>
    <property type="molecule type" value="Genomic_DNA"/>
</dbReference>
<dbReference type="InterPro" id="IPR003192">
    <property type="entry name" value="Porin_LamB"/>
</dbReference>
<keyword evidence="5" id="KW-0812">Transmembrane</keyword>
<dbReference type="AlphaFoldDB" id="A0A6I3SU42"/>
<evidence type="ECO:0000313" key="13">
    <source>
        <dbReference type="Proteomes" id="UP000430634"/>
    </source>
</evidence>
<evidence type="ECO:0000313" key="12">
    <source>
        <dbReference type="EMBL" id="MTV52196.1"/>
    </source>
</evidence>
<evidence type="ECO:0000256" key="3">
    <source>
        <dbReference type="ARBA" id="ARBA00022448"/>
    </source>
</evidence>
<evidence type="ECO:0000256" key="2">
    <source>
        <dbReference type="ARBA" id="ARBA00007055"/>
    </source>
</evidence>
<evidence type="ECO:0000256" key="5">
    <source>
        <dbReference type="ARBA" id="ARBA00022692"/>
    </source>
</evidence>
<keyword evidence="8" id="KW-0472">Membrane</keyword>
<reference evidence="11" key="1">
    <citation type="journal article" date="2014" name="Int. J. Syst. Evol. Microbiol.">
        <title>Complete genome of a new Firmicutes species belonging to the dominant human colonic microbiota ('Ruminococcus bicirculans') reveals two chromosomes and a selective capacity to utilize plant glucans.</title>
        <authorList>
            <consortium name="NISC Comparative Sequencing Program"/>
            <person name="Wegmann U."/>
            <person name="Louis P."/>
            <person name="Goesmann A."/>
            <person name="Henrissat B."/>
            <person name="Duncan S.H."/>
            <person name="Flint H.J."/>
        </authorList>
    </citation>
    <scope>NUCLEOTIDE SEQUENCE</scope>
    <source>
        <strain evidence="11">CGMCC 1.15931</strain>
    </source>
</reference>
<name>A0A6I3SU42_9BURK</name>
<dbReference type="RefSeq" id="WP_155469532.1">
    <property type="nucleotide sequence ID" value="NZ_BMKG01000005.1"/>
</dbReference>
<keyword evidence="14" id="KW-1185">Reference proteome</keyword>
<keyword evidence="10" id="KW-0732">Signal</keyword>
<proteinExistence type="inferred from homology"/>
<dbReference type="OrthoDB" id="106611at2"/>
<feature type="signal peptide" evidence="10">
    <location>
        <begin position="1"/>
        <end position="25"/>
    </location>
</feature>
<reference evidence="11" key="4">
    <citation type="submission" date="2024-05" db="EMBL/GenBank/DDBJ databases">
        <authorList>
            <person name="Sun Q."/>
            <person name="Zhou Y."/>
        </authorList>
    </citation>
    <scope>NUCLEOTIDE SEQUENCE</scope>
    <source>
        <strain evidence="11">CGMCC 1.15931</strain>
    </source>
</reference>
<evidence type="ECO:0000313" key="11">
    <source>
        <dbReference type="EMBL" id="GGB94402.1"/>
    </source>
</evidence>
<dbReference type="SUPFAM" id="SSF56935">
    <property type="entry name" value="Porins"/>
    <property type="match status" value="1"/>
</dbReference>
<dbReference type="Proteomes" id="UP000430634">
    <property type="component" value="Unassembled WGS sequence"/>
</dbReference>
<dbReference type="GO" id="GO:0015774">
    <property type="term" value="P:polysaccharide transport"/>
    <property type="evidence" value="ECO:0007669"/>
    <property type="project" value="TreeGrafter"/>
</dbReference>
<keyword evidence="7" id="KW-0626">Porin</keyword>
<evidence type="ECO:0000256" key="6">
    <source>
        <dbReference type="ARBA" id="ARBA00023065"/>
    </source>
</evidence>
<dbReference type="PROSITE" id="PS51257">
    <property type="entry name" value="PROKAR_LIPOPROTEIN"/>
    <property type="match status" value="1"/>
</dbReference>
<comment type="similarity">
    <text evidence="2">Belongs to the porin LamB (TC 1.B.3) family.</text>
</comment>
<reference evidence="14" key="2">
    <citation type="journal article" date="2019" name="Int. J. Syst. Evol. Microbiol.">
        <title>The Global Catalogue of Microorganisms (GCM) 10K type strain sequencing project: providing services to taxonomists for standard genome sequencing and annotation.</title>
        <authorList>
            <consortium name="The Broad Institute Genomics Platform"/>
            <consortium name="The Broad Institute Genome Sequencing Center for Infectious Disease"/>
            <person name="Wu L."/>
            <person name="Ma J."/>
        </authorList>
    </citation>
    <scope>NUCLEOTIDE SEQUENCE [LARGE SCALE GENOMIC DNA]</scope>
    <source>
        <strain evidence="14">CGMCC 1.15931</strain>
    </source>
</reference>
<evidence type="ECO:0000256" key="10">
    <source>
        <dbReference type="SAM" id="SignalP"/>
    </source>
</evidence>
<dbReference type="Pfam" id="PF02264">
    <property type="entry name" value="LamB"/>
    <property type="match status" value="1"/>
</dbReference>
<sequence length="423" mass="45414">MIKQFALKPLGASLALVLACGSAVAAERDVEGFHGYVRAGVGNSNHGGSQSCYGLGGVSMTYRLGNECDSFTELGYTKEVAKADNGVSFVATVWATAYKNSSDFGDADLEVTKAYVEARNLPFLKGGTAWAGKRHYLRPDIHILDLQYINMNGTGAGIDRFPLGPGKISYAFFKDNDLNNTDPVTGRVTDSTSATRQNILYEDLPVNTNGTIDLAASIITAEGQDKTTHDGWQLSMFHHQKNLPGNGTNKFGLQYGVGPGTGIGGACCSRMGPSGSTLLGSDYTRVRVFDEIFLQPTRDFGVSLVALYQRDKNGANGSTTWATIGGRPSYAFTDNFKLQGELGVSTLKSDSTPGTARLTKLTIAPTIALSRDFWSRPELRLFATYGKWNDAAIPALNAFNNSGAVYGNDTSGFSYGVQLEAWW</sequence>
<dbReference type="GO" id="GO:0015144">
    <property type="term" value="F:carbohydrate transmembrane transporter activity"/>
    <property type="evidence" value="ECO:0007669"/>
    <property type="project" value="TreeGrafter"/>
</dbReference>
<dbReference type="InterPro" id="IPR050286">
    <property type="entry name" value="G_neg_Bact_CarbUptk_Porin"/>
</dbReference>
<dbReference type="Proteomes" id="UP000622638">
    <property type="component" value="Unassembled WGS sequence"/>
</dbReference>
<dbReference type="Gene3D" id="2.40.170.10">
    <property type="entry name" value="Porin, LamB type"/>
    <property type="match status" value="1"/>
</dbReference>
<feature type="chain" id="PRO_5026266599" evidence="10">
    <location>
        <begin position="26"/>
        <end position="423"/>
    </location>
</feature>
<evidence type="ECO:0000256" key="7">
    <source>
        <dbReference type="ARBA" id="ARBA00023114"/>
    </source>
</evidence>
<gene>
    <name evidence="11" type="primary">lamB</name>
    <name evidence="11" type="ORF">GCM10011572_15450</name>
    <name evidence="12" type="ORF">GM672_05540</name>
</gene>
<evidence type="ECO:0000256" key="4">
    <source>
        <dbReference type="ARBA" id="ARBA00022452"/>
    </source>
</evidence>
<evidence type="ECO:0000256" key="1">
    <source>
        <dbReference type="ARBA" id="ARBA00004571"/>
    </source>
</evidence>
<evidence type="ECO:0000313" key="14">
    <source>
        <dbReference type="Proteomes" id="UP000622638"/>
    </source>
</evidence>
<dbReference type="EMBL" id="BMKG01000005">
    <property type="protein sequence ID" value="GGB94402.1"/>
    <property type="molecule type" value="Genomic_DNA"/>
</dbReference>
<keyword evidence="6" id="KW-0406">Ion transport</keyword>
<dbReference type="GO" id="GO:0046930">
    <property type="term" value="C:pore complex"/>
    <property type="evidence" value="ECO:0007669"/>
    <property type="project" value="UniProtKB-KW"/>
</dbReference>
<dbReference type="InterPro" id="IPR036998">
    <property type="entry name" value="Porin_LamB_sf"/>
</dbReference>
<dbReference type="GO" id="GO:0015288">
    <property type="term" value="F:porin activity"/>
    <property type="evidence" value="ECO:0007669"/>
    <property type="project" value="UniProtKB-KW"/>
</dbReference>
<keyword evidence="9" id="KW-0998">Cell outer membrane</keyword>
<accession>A0A6I3SU42</accession>
<evidence type="ECO:0000256" key="8">
    <source>
        <dbReference type="ARBA" id="ARBA00023136"/>
    </source>
</evidence>
<dbReference type="GO" id="GO:0009279">
    <property type="term" value="C:cell outer membrane"/>
    <property type="evidence" value="ECO:0007669"/>
    <property type="project" value="UniProtKB-SubCell"/>
</dbReference>
<comment type="subcellular location">
    <subcellularLocation>
        <location evidence="1">Cell outer membrane</location>
        <topology evidence="1">Multi-pass membrane protein</topology>
    </subcellularLocation>
</comment>
<protein>
    <submittedName>
        <fullName evidence="12">Carbohydrate porin</fullName>
    </submittedName>
    <submittedName>
        <fullName evidence="11">Maltoporin</fullName>
    </submittedName>
</protein>